<reference evidence="2" key="1">
    <citation type="submission" date="2013-04" db="EMBL/GenBank/DDBJ databases">
        <authorList>
            <person name="Qu J."/>
            <person name="Murali S.C."/>
            <person name="Bandaranaike D."/>
            <person name="Bellair M."/>
            <person name="Blankenburg K."/>
            <person name="Chao H."/>
            <person name="Dinh H."/>
            <person name="Doddapaneni H."/>
            <person name="Downs B."/>
            <person name="Dugan-Rocha S."/>
            <person name="Elkadiri S."/>
            <person name="Gnanaolivu R.D."/>
            <person name="Hernandez B."/>
            <person name="Javaid M."/>
            <person name="Jayaseelan J.C."/>
            <person name="Lee S."/>
            <person name="Li M."/>
            <person name="Ming W."/>
            <person name="Munidasa M."/>
            <person name="Muniz J."/>
            <person name="Nguyen L."/>
            <person name="Ongeri F."/>
            <person name="Osuji N."/>
            <person name="Pu L.-L."/>
            <person name="Puazo M."/>
            <person name="Qu C."/>
            <person name="Quiroz J."/>
            <person name="Raj R."/>
            <person name="Weissenberger G."/>
            <person name="Xin Y."/>
            <person name="Zou X."/>
            <person name="Han Y."/>
            <person name="Richards S."/>
            <person name="Worley K."/>
            <person name="Muzny D."/>
            <person name="Gibbs R."/>
        </authorList>
    </citation>
    <scope>NUCLEOTIDE SEQUENCE</scope>
    <source>
        <strain evidence="2">Sampled in the wild</strain>
    </source>
</reference>
<evidence type="ECO:0000313" key="3">
    <source>
        <dbReference type="Proteomes" id="UP000792457"/>
    </source>
</evidence>
<keyword evidence="3" id="KW-1185">Reference proteome</keyword>
<proteinExistence type="predicted"/>
<gene>
    <name evidence="2" type="ORF">J437_LFUL012236</name>
</gene>
<protein>
    <submittedName>
        <fullName evidence="2">Uncharacterized protein</fullName>
    </submittedName>
</protein>
<evidence type="ECO:0000256" key="1">
    <source>
        <dbReference type="SAM" id="MobiDB-lite"/>
    </source>
</evidence>
<sequence length="172" mass="19836">MTKTKKPVAFGSSSKRFERKGLHPDLGFPNQLYLDKVKNFIHKSLVVLLMIIRNTAQEILCSETVERKLKLFLQCKDGNKVGPGEYQKLEDWTKRRIAGKKWTEADRKGIKHNLKFQQIKITKPACEDCKLPEKDVREVKIRSTDFGLSKSERFPERKSDTPGPGYSNNLTK</sequence>
<organism evidence="2 3">
    <name type="scientific">Ladona fulva</name>
    <name type="common">Scarce chaser dragonfly</name>
    <name type="synonym">Libellula fulva</name>
    <dbReference type="NCBI Taxonomy" id="123851"/>
    <lineage>
        <taxon>Eukaryota</taxon>
        <taxon>Metazoa</taxon>
        <taxon>Ecdysozoa</taxon>
        <taxon>Arthropoda</taxon>
        <taxon>Hexapoda</taxon>
        <taxon>Insecta</taxon>
        <taxon>Pterygota</taxon>
        <taxon>Palaeoptera</taxon>
        <taxon>Odonata</taxon>
        <taxon>Epiprocta</taxon>
        <taxon>Anisoptera</taxon>
        <taxon>Libelluloidea</taxon>
        <taxon>Libellulidae</taxon>
        <taxon>Ladona</taxon>
    </lineage>
</organism>
<dbReference type="AlphaFoldDB" id="A0A8K0KBL6"/>
<comment type="caution">
    <text evidence="2">The sequence shown here is derived from an EMBL/GenBank/DDBJ whole genome shotgun (WGS) entry which is preliminary data.</text>
</comment>
<dbReference type="Proteomes" id="UP000792457">
    <property type="component" value="Unassembled WGS sequence"/>
</dbReference>
<dbReference type="EMBL" id="KZ308599">
    <property type="protein sequence ID" value="KAG8232164.1"/>
    <property type="molecule type" value="Genomic_DNA"/>
</dbReference>
<evidence type="ECO:0000313" key="2">
    <source>
        <dbReference type="EMBL" id="KAG8232164.1"/>
    </source>
</evidence>
<reference evidence="2" key="2">
    <citation type="submission" date="2017-10" db="EMBL/GenBank/DDBJ databases">
        <title>Ladona fulva Genome sequencing and assembly.</title>
        <authorList>
            <person name="Murali S."/>
            <person name="Richards S."/>
            <person name="Bandaranaike D."/>
            <person name="Bellair M."/>
            <person name="Blankenburg K."/>
            <person name="Chao H."/>
            <person name="Dinh H."/>
            <person name="Doddapaneni H."/>
            <person name="Dugan-Rocha S."/>
            <person name="Elkadiri S."/>
            <person name="Gnanaolivu R."/>
            <person name="Hernandez B."/>
            <person name="Skinner E."/>
            <person name="Javaid M."/>
            <person name="Lee S."/>
            <person name="Li M."/>
            <person name="Ming W."/>
            <person name="Munidasa M."/>
            <person name="Muniz J."/>
            <person name="Nguyen L."/>
            <person name="Hughes D."/>
            <person name="Osuji N."/>
            <person name="Pu L.-L."/>
            <person name="Puazo M."/>
            <person name="Qu C."/>
            <person name="Quiroz J."/>
            <person name="Raj R."/>
            <person name="Weissenberger G."/>
            <person name="Xin Y."/>
            <person name="Zou X."/>
            <person name="Han Y."/>
            <person name="Worley K."/>
            <person name="Muzny D."/>
            <person name="Gibbs R."/>
        </authorList>
    </citation>
    <scope>NUCLEOTIDE SEQUENCE</scope>
    <source>
        <strain evidence="2">Sampled in the wild</strain>
    </source>
</reference>
<name>A0A8K0KBL6_LADFU</name>
<feature type="region of interest" description="Disordered" evidence="1">
    <location>
        <begin position="150"/>
        <end position="172"/>
    </location>
</feature>
<accession>A0A8K0KBL6</accession>
<feature type="compositionally biased region" description="Basic and acidic residues" evidence="1">
    <location>
        <begin position="150"/>
        <end position="160"/>
    </location>
</feature>